<dbReference type="InterPro" id="IPR036691">
    <property type="entry name" value="Endo/exonu/phosph_ase_sf"/>
</dbReference>
<dbReference type="SUPFAM" id="SSF49879">
    <property type="entry name" value="SMAD/FHA domain"/>
    <property type="match status" value="1"/>
</dbReference>
<keyword evidence="1" id="KW-0547">Nucleotide-binding</keyword>
<evidence type="ECO:0000256" key="2">
    <source>
        <dbReference type="SAM" id="MobiDB-lite"/>
    </source>
</evidence>
<feature type="compositionally biased region" description="Polar residues" evidence="2">
    <location>
        <begin position="925"/>
        <end position="935"/>
    </location>
</feature>
<protein>
    <submittedName>
        <fullName evidence="6">Uncharacterized protein</fullName>
    </submittedName>
</protein>
<dbReference type="InterPro" id="IPR000253">
    <property type="entry name" value="FHA_dom"/>
</dbReference>
<dbReference type="Gene3D" id="3.60.10.10">
    <property type="entry name" value="Endonuclease/exonuclease/phosphatase"/>
    <property type="match status" value="1"/>
</dbReference>
<dbReference type="Gene3D" id="2.60.200.20">
    <property type="match status" value="1"/>
</dbReference>
<organism evidence="6 7">
    <name type="scientific">Durusdinium trenchii</name>
    <dbReference type="NCBI Taxonomy" id="1381693"/>
    <lineage>
        <taxon>Eukaryota</taxon>
        <taxon>Sar</taxon>
        <taxon>Alveolata</taxon>
        <taxon>Dinophyceae</taxon>
        <taxon>Suessiales</taxon>
        <taxon>Symbiodiniaceae</taxon>
        <taxon>Durusdinium</taxon>
    </lineage>
</organism>
<dbReference type="PANTHER" id="PTHR48006">
    <property type="entry name" value="LEUCINE-RICH REPEAT-CONTAINING PROTEIN DDB_G0281931-RELATED"/>
    <property type="match status" value="1"/>
</dbReference>
<dbReference type="EMBL" id="CAXAMN010028583">
    <property type="protein sequence ID" value="CAK9117071.1"/>
    <property type="molecule type" value="Genomic_DNA"/>
</dbReference>
<gene>
    <name evidence="6" type="ORF">CCMP2556_LOCUS54497</name>
</gene>
<evidence type="ECO:0000259" key="4">
    <source>
        <dbReference type="PROSITE" id="PS50006"/>
    </source>
</evidence>
<keyword evidence="1" id="KW-0067">ATP-binding</keyword>
<dbReference type="Gene3D" id="3.30.200.20">
    <property type="entry name" value="Phosphorylase Kinase, domain 1"/>
    <property type="match status" value="1"/>
</dbReference>
<comment type="caution">
    <text evidence="6">The sequence shown here is derived from an EMBL/GenBank/DDBJ whole genome shotgun (WGS) entry which is preliminary data.</text>
</comment>
<feature type="domain" description="FHA" evidence="4">
    <location>
        <begin position="801"/>
        <end position="866"/>
    </location>
</feature>
<dbReference type="InterPro" id="IPR000719">
    <property type="entry name" value="Prot_kinase_dom"/>
</dbReference>
<evidence type="ECO:0000256" key="1">
    <source>
        <dbReference type="PROSITE-ProRule" id="PRU10141"/>
    </source>
</evidence>
<dbReference type="SMART" id="SM00220">
    <property type="entry name" value="S_TKc"/>
    <property type="match status" value="1"/>
</dbReference>
<dbReference type="InterPro" id="IPR011009">
    <property type="entry name" value="Kinase-like_dom_sf"/>
</dbReference>
<sequence>MPMPPLLQFYWLSVIAATSAFNVSVKGFGPPRHFVPASRDLSSELEHVASKFRLLSWNILAPTWDNLGVKESNWQARFARIVQEIRLRRPDVMVLQEVEVLIYDEQVQPFMKARGYQGVYTGIDAGIGLAVFWRTSKFALSTATDFDLTTTALTPWRSLFNEDFNKEQRERYLTRKNVVLFVTLRCLGQQVHSHAILIGAIHLTANPTSSLPLRTDIQLYETNVLLDAMHQILREERLKHKSLSCILAGDFNVPPFFPESAFERLSHQIKNPAETWSMPEIEDISLPSPVYELLTRGNLSAESIGFLMTAIKASGFHPSKLLQGSIYEMLVLDRSPHVFVSAYSDVIGTEPMTHEGGTLDFVFYMPEQREYLSSSPLKTDSHLNDASNEYSEEELNIATESFDKKCLLGSGSFGQVYKGTMKDGTEVAIKVLQVPNEGGFEEEVRVLSRFRHPNLVILMGFARHAETGWRSLIYEFLSGGDVAKRIAGSRQKKEPFSGQLRVSVALDAACGLSHLHNMTPRAFHRDIKSQNILLDKYGTAKMADFGLACLSSAPHHKVRRVGGTVGYACPEYLRTGVISEGSEVYSFGILLLELLTGVPPAVCCADRPGEYKFLVDFLQGSQEKVQQMLDPTAGFSTKVFEVLCSIAFRCINSRCRPLFKQLVEELRHLHSDAPDVPRAAETSAASQASVGQWSSSALCVGAAVEVRWRGGNQWYQGWILRQNPDSTAAVKYNDGQLEDHVPLSFLRLPGSQVSPSPPSHPTAASSVAELPQCQLKCVYAEGVTDTRTRYLIKSAPGSSELLVGRTAQLPSFWDFLVPEKELQSRVSRKHFKILCRQHQLADGQNHPVLFLQCLSPNGLVLNDEFLGPDAGEKQIQDGDTIALASCRLDAGTEETFSSAAGWAVPKPFLVFELEVPDPKRKHSENQQALLSSRQQPHGEPVQRSTGVEVFNSAYLPWDSARLGLGETTKELCVTSGTVASNFTCCPLPLFVALPTKGSVRCEPRLGVQFRHFHRHLYQSPTHSKYQKQPMMG</sequence>
<feature type="binding site" evidence="1">
    <location>
        <position position="430"/>
    </location>
    <ligand>
        <name>ATP</name>
        <dbReference type="ChEBI" id="CHEBI:30616"/>
    </ligand>
</feature>
<evidence type="ECO:0000256" key="3">
    <source>
        <dbReference type="SAM" id="SignalP"/>
    </source>
</evidence>
<keyword evidence="7" id="KW-1185">Reference proteome</keyword>
<name>A0ABP0SX81_9DINO</name>
<dbReference type="CDD" id="cd04508">
    <property type="entry name" value="Tudor_SF"/>
    <property type="match status" value="1"/>
</dbReference>
<feature type="region of interest" description="Disordered" evidence="2">
    <location>
        <begin position="921"/>
        <end position="942"/>
    </location>
</feature>
<dbReference type="InterPro" id="IPR017441">
    <property type="entry name" value="Protein_kinase_ATP_BS"/>
</dbReference>
<dbReference type="InterPro" id="IPR051824">
    <property type="entry name" value="LRR_Rcpt-Like_S/T_Kinase"/>
</dbReference>
<feature type="chain" id="PRO_5045470163" evidence="3">
    <location>
        <begin position="21"/>
        <end position="1032"/>
    </location>
</feature>
<dbReference type="Pfam" id="PF00069">
    <property type="entry name" value="Pkinase"/>
    <property type="match status" value="1"/>
</dbReference>
<dbReference type="Pfam" id="PF00498">
    <property type="entry name" value="FHA"/>
    <property type="match status" value="1"/>
</dbReference>
<feature type="domain" description="Protein kinase" evidence="5">
    <location>
        <begin position="402"/>
        <end position="671"/>
    </location>
</feature>
<dbReference type="Pfam" id="PF03372">
    <property type="entry name" value="Exo_endo_phos"/>
    <property type="match status" value="1"/>
</dbReference>
<evidence type="ECO:0000259" key="5">
    <source>
        <dbReference type="PROSITE" id="PS50011"/>
    </source>
</evidence>
<dbReference type="SUPFAM" id="SSF56219">
    <property type="entry name" value="DNase I-like"/>
    <property type="match status" value="1"/>
</dbReference>
<accession>A0ABP0SX81</accession>
<dbReference type="PANTHER" id="PTHR48006:SF100">
    <property type="entry name" value="LRR RECEPTOR-LIKE SERINE_THREONINE-KINASE-RELATED"/>
    <property type="match status" value="1"/>
</dbReference>
<keyword evidence="3" id="KW-0732">Signal</keyword>
<feature type="signal peptide" evidence="3">
    <location>
        <begin position="1"/>
        <end position="20"/>
    </location>
</feature>
<dbReference type="PROSITE" id="PS50006">
    <property type="entry name" value="FHA_DOMAIN"/>
    <property type="match status" value="1"/>
</dbReference>
<dbReference type="PROSITE" id="PS00107">
    <property type="entry name" value="PROTEIN_KINASE_ATP"/>
    <property type="match status" value="1"/>
</dbReference>
<dbReference type="Gene3D" id="1.10.510.10">
    <property type="entry name" value="Transferase(Phosphotransferase) domain 1"/>
    <property type="match status" value="1"/>
</dbReference>
<dbReference type="InterPro" id="IPR005135">
    <property type="entry name" value="Endo/exonuclease/phosphatase"/>
</dbReference>
<reference evidence="6 7" key="1">
    <citation type="submission" date="2024-02" db="EMBL/GenBank/DDBJ databases">
        <authorList>
            <person name="Chen Y."/>
            <person name="Shah S."/>
            <person name="Dougan E. K."/>
            <person name="Thang M."/>
            <person name="Chan C."/>
        </authorList>
    </citation>
    <scope>NUCLEOTIDE SEQUENCE [LARGE SCALE GENOMIC DNA]</scope>
</reference>
<dbReference type="InterPro" id="IPR008984">
    <property type="entry name" value="SMAD_FHA_dom_sf"/>
</dbReference>
<dbReference type="Proteomes" id="UP001642484">
    <property type="component" value="Unassembled WGS sequence"/>
</dbReference>
<evidence type="ECO:0000313" key="7">
    <source>
        <dbReference type="Proteomes" id="UP001642484"/>
    </source>
</evidence>
<evidence type="ECO:0000313" key="6">
    <source>
        <dbReference type="EMBL" id="CAK9117071.1"/>
    </source>
</evidence>
<dbReference type="SUPFAM" id="SSF56112">
    <property type="entry name" value="Protein kinase-like (PK-like)"/>
    <property type="match status" value="1"/>
</dbReference>
<dbReference type="PROSITE" id="PS50011">
    <property type="entry name" value="PROTEIN_KINASE_DOM"/>
    <property type="match status" value="1"/>
</dbReference>
<proteinExistence type="predicted"/>
<dbReference type="Gene3D" id="2.30.30.140">
    <property type="match status" value="1"/>
</dbReference>